<dbReference type="Proteomes" id="UP000789508">
    <property type="component" value="Unassembled WGS sequence"/>
</dbReference>
<name>A0A9N9GT54_9GLOM</name>
<dbReference type="EMBL" id="CAJVPS010006276">
    <property type="protein sequence ID" value="CAG8623597.1"/>
    <property type="molecule type" value="Genomic_DNA"/>
</dbReference>
<reference evidence="1" key="1">
    <citation type="submission" date="2021-06" db="EMBL/GenBank/DDBJ databases">
        <authorList>
            <person name="Kallberg Y."/>
            <person name="Tangrot J."/>
            <person name="Rosling A."/>
        </authorList>
    </citation>
    <scope>NUCLEOTIDE SEQUENCE</scope>
    <source>
        <strain evidence="1">FL130A</strain>
    </source>
</reference>
<accession>A0A9N9GT54</accession>
<keyword evidence="2" id="KW-1185">Reference proteome</keyword>
<organism evidence="1 2">
    <name type="scientific">Ambispora leptoticha</name>
    <dbReference type="NCBI Taxonomy" id="144679"/>
    <lineage>
        <taxon>Eukaryota</taxon>
        <taxon>Fungi</taxon>
        <taxon>Fungi incertae sedis</taxon>
        <taxon>Mucoromycota</taxon>
        <taxon>Glomeromycotina</taxon>
        <taxon>Glomeromycetes</taxon>
        <taxon>Archaeosporales</taxon>
        <taxon>Ambisporaceae</taxon>
        <taxon>Ambispora</taxon>
    </lineage>
</organism>
<sequence length="224" mass="25838">MNDLNAAQAKGLRLALYDIDPSCSWEDHLTFIFKSCVIHYNRQPLKQIIYSISDAQSNAEAFELLDRMKLLMKKELKIGLFITDKSMFLNRYVSNIPESFWHLADRNTNIAESAHANINHDGKTRHFDECQYTSINVHTKFGIGNSGRDKGVIARTALTIKCCSVKPKRKSSTQKTSLKKSCTTDEDDIELSERRIALRERELNLKKQEIEIRVLELDILFKEK</sequence>
<feature type="non-terminal residue" evidence="1">
    <location>
        <position position="224"/>
    </location>
</feature>
<protein>
    <submittedName>
        <fullName evidence="1">12312_t:CDS:1</fullName>
    </submittedName>
</protein>
<dbReference type="OrthoDB" id="2438191at2759"/>
<gene>
    <name evidence="1" type="ORF">ALEPTO_LOCUS9070</name>
</gene>
<comment type="caution">
    <text evidence="1">The sequence shown here is derived from an EMBL/GenBank/DDBJ whole genome shotgun (WGS) entry which is preliminary data.</text>
</comment>
<dbReference type="AlphaFoldDB" id="A0A9N9GT54"/>
<evidence type="ECO:0000313" key="1">
    <source>
        <dbReference type="EMBL" id="CAG8623597.1"/>
    </source>
</evidence>
<proteinExistence type="predicted"/>
<evidence type="ECO:0000313" key="2">
    <source>
        <dbReference type="Proteomes" id="UP000789508"/>
    </source>
</evidence>